<name>D6U2E7_KTERA</name>
<dbReference type="RefSeq" id="WP_007921203.1">
    <property type="nucleotide sequence ID" value="NZ_ADVG01000004.1"/>
</dbReference>
<proteinExistence type="predicted"/>
<evidence type="ECO:0000313" key="2">
    <source>
        <dbReference type="Proteomes" id="UP000004508"/>
    </source>
</evidence>
<accession>D6U2E7</accession>
<gene>
    <name evidence="1" type="ORF">Krac_3670</name>
</gene>
<protein>
    <submittedName>
        <fullName evidence="1">Uncharacterized protein</fullName>
    </submittedName>
</protein>
<reference evidence="1 2" key="1">
    <citation type="journal article" date="2011" name="Stand. Genomic Sci.">
        <title>Non-contiguous finished genome sequence and contextual data of the filamentous soil bacterium Ktedonobacter racemifer type strain (SOSP1-21).</title>
        <authorList>
            <person name="Chang Y.J."/>
            <person name="Land M."/>
            <person name="Hauser L."/>
            <person name="Chertkov O."/>
            <person name="Del Rio T.G."/>
            <person name="Nolan M."/>
            <person name="Copeland A."/>
            <person name="Tice H."/>
            <person name="Cheng J.F."/>
            <person name="Lucas S."/>
            <person name="Han C."/>
            <person name="Goodwin L."/>
            <person name="Pitluck S."/>
            <person name="Ivanova N."/>
            <person name="Ovchinikova G."/>
            <person name="Pati A."/>
            <person name="Chen A."/>
            <person name="Palaniappan K."/>
            <person name="Mavromatis K."/>
            <person name="Liolios K."/>
            <person name="Brettin T."/>
            <person name="Fiebig A."/>
            <person name="Rohde M."/>
            <person name="Abt B."/>
            <person name="Goker M."/>
            <person name="Detter J.C."/>
            <person name="Woyke T."/>
            <person name="Bristow J."/>
            <person name="Eisen J.A."/>
            <person name="Markowitz V."/>
            <person name="Hugenholtz P."/>
            <person name="Kyrpides N.C."/>
            <person name="Klenk H.P."/>
            <person name="Lapidus A."/>
        </authorList>
    </citation>
    <scope>NUCLEOTIDE SEQUENCE [LARGE SCALE GENOMIC DNA]</scope>
    <source>
        <strain evidence="2">DSM 44963</strain>
    </source>
</reference>
<comment type="caution">
    <text evidence="1">The sequence shown here is derived from an EMBL/GenBank/DDBJ whole genome shotgun (WGS) entry which is preliminary data.</text>
</comment>
<evidence type="ECO:0000313" key="1">
    <source>
        <dbReference type="EMBL" id="EFH82815.1"/>
    </source>
</evidence>
<sequence length="187" mass="21556">MIESNNSVVINAPVENVWLLFTEKKEFDQAKYVPMGTENDSDLTAGQIIHMKIWRFRLTLFIDQFIQAELPATGQTVYGGMAFLGRTGTFVAKSIRDAESHHIQDHFEMRKFWFTTIEDTDIRCIAIDTNSCVVVYQKKSEIAIGLLPRWFTRNLDKKNKIQESATNSYLQTIKAKAEKSVRDFPVR</sequence>
<keyword evidence="2" id="KW-1185">Reference proteome</keyword>
<dbReference type="AlphaFoldDB" id="D6U2E7"/>
<organism evidence="1 2">
    <name type="scientific">Ktedonobacter racemifer DSM 44963</name>
    <dbReference type="NCBI Taxonomy" id="485913"/>
    <lineage>
        <taxon>Bacteria</taxon>
        <taxon>Bacillati</taxon>
        <taxon>Chloroflexota</taxon>
        <taxon>Ktedonobacteria</taxon>
        <taxon>Ktedonobacterales</taxon>
        <taxon>Ktedonobacteraceae</taxon>
        <taxon>Ktedonobacter</taxon>
    </lineage>
</organism>
<dbReference type="EMBL" id="ADVG01000004">
    <property type="protein sequence ID" value="EFH82815.1"/>
    <property type="molecule type" value="Genomic_DNA"/>
</dbReference>
<dbReference type="Proteomes" id="UP000004508">
    <property type="component" value="Unassembled WGS sequence"/>
</dbReference>
<dbReference type="InParanoid" id="D6U2E7"/>
<dbReference type="OrthoDB" id="9845579at2"/>
<dbReference type="STRING" id="485913.Krac_3670"/>